<dbReference type="InterPro" id="IPR045865">
    <property type="entry name" value="ACT-like_dom_sf"/>
</dbReference>
<dbReference type="Pfam" id="PF01842">
    <property type="entry name" value="ACT"/>
    <property type="match status" value="1"/>
</dbReference>
<name>W4QEB4_9BACI</name>
<dbReference type="InterPro" id="IPR002912">
    <property type="entry name" value="ACT_dom"/>
</dbReference>
<dbReference type="OrthoDB" id="9788773at2"/>
<dbReference type="AlphaFoldDB" id="W4QEB4"/>
<dbReference type="NCBIfam" id="NF003361">
    <property type="entry name" value="PRK04435.1"/>
    <property type="match status" value="1"/>
</dbReference>
<dbReference type="PROSITE" id="PS51671">
    <property type="entry name" value="ACT"/>
    <property type="match status" value="1"/>
</dbReference>
<gene>
    <name evidence="3" type="ORF">JCM9152_1802</name>
</gene>
<dbReference type="STRING" id="1236971.JCM9152_1802"/>
<dbReference type="Gene3D" id="3.30.70.260">
    <property type="match status" value="1"/>
</dbReference>
<dbReference type="SUPFAM" id="SSF55021">
    <property type="entry name" value="ACT-like"/>
    <property type="match status" value="1"/>
</dbReference>
<organism evidence="3 4">
    <name type="scientific">Halalkalibacter hemicellulosilyticusJCM 9152</name>
    <dbReference type="NCBI Taxonomy" id="1236971"/>
    <lineage>
        <taxon>Bacteria</taxon>
        <taxon>Bacillati</taxon>
        <taxon>Bacillota</taxon>
        <taxon>Bacilli</taxon>
        <taxon>Bacillales</taxon>
        <taxon>Bacillaceae</taxon>
        <taxon>Halalkalibacter</taxon>
    </lineage>
</organism>
<evidence type="ECO:0000259" key="2">
    <source>
        <dbReference type="PROSITE" id="PS51671"/>
    </source>
</evidence>
<feature type="domain" description="ACT" evidence="2">
    <location>
        <begin position="71"/>
        <end position="146"/>
    </location>
</feature>
<evidence type="ECO:0000313" key="4">
    <source>
        <dbReference type="Proteomes" id="UP000018895"/>
    </source>
</evidence>
<sequence>MTSRKDFYLVRADMLTEAMEKTLQAKELLHSGKVTKINEAVHKVGMSRSAFYKYKDGIFPFHTMVREKIVTLSIILVDRSGSLSQLLGKVAETGANVLTINQTIPLQGRAQMTITIDTAPMQLELGDLIDWIEQLEAVEKIELVGTGS</sequence>
<dbReference type="EMBL" id="BAUU01000011">
    <property type="protein sequence ID" value="GAE30396.1"/>
    <property type="molecule type" value="Genomic_DNA"/>
</dbReference>
<evidence type="ECO:0000256" key="1">
    <source>
        <dbReference type="HAMAP-Rule" id="MF_00707"/>
    </source>
</evidence>
<dbReference type="CDD" id="cd04888">
    <property type="entry name" value="ACT_PheB-BS"/>
    <property type="match status" value="1"/>
</dbReference>
<proteinExistence type="inferred from homology"/>
<dbReference type="InterPro" id="IPR008310">
    <property type="entry name" value="UPF0735_ACT_dom-cont"/>
</dbReference>
<dbReference type="PIRSF" id="PIRSF025624">
    <property type="entry name" value="ACT_PheB"/>
    <property type="match status" value="1"/>
</dbReference>
<dbReference type="Proteomes" id="UP000018895">
    <property type="component" value="Unassembled WGS sequence"/>
</dbReference>
<dbReference type="HAMAP" id="MF_00707">
    <property type="entry name" value="UPF0735"/>
    <property type="match status" value="1"/>
</dbReference>
<accession>W4QEB4</accession>
<keyword evidence="4" id="KW-1185">Reference proteome</keyword>
<reference evidence="3" key="1">
    <citation type="journal article" date="2014" name="Genome Announc.">
        <title>Draft Genome Sequences of Three Alkaliphilic Bacillus Strains, Bacillus wakoensis JCM 9140T, Bacillus akibai JCM 9157T, and Bacillus hemicellulosilyticus JCM 9152T.</title>
        <authorList>
            <person name="Yuki M."/>
            <person name="Oshima K."/>
            <person name="Suda W."/>
            <person name="Oshida Y."/>
            <person name="Kitamura K."/>
            <person name="Iida T."/>
            <person name="Hattori M."/>
            <person name="Ohkuma M."/>
        </authorList>
    </citation>
    <scope>NUCLEOTIDE SEQUENCE [LARGE SCALE GENOMIC DNA]</scope>
    <source>
        <strain evidence="3">JCM 9152</strain>
    </source>
</reference>
<evidence type="ECO:0000313" key="3">
    <source>
        <dbReference type="EMBL" id="GAE30396.1"/>
    </source>
</evidence>
<comment type="caution">
    <text evidence="3">The sequence shown here is derived from an EMBL/GenBank/DDBJ whole genome shotgun (WGS) entry which is preliminary data.</text>
</comment>
<comment type="similarity">
    <text evidence="1">Belongs to the UPF0735 family.</text>
</comment>
<dbReference type="RefSeq" id="WP_035343219.1">
    <property type="nucleotide sequence ID" value="NZ_BAUU01000011.1"/>
</dbReference>
<protein>
    <recommendedName>
        <fullName evidence="1">UPF0735 ACT domain-containing protein JCM9152_1802</fullName>
    </recommendedName>
</protein>